<dbReference type="EMBL" id="NIRI02000077">
    <property type="protein sequence ID" value="KAG5441161.1"/>
    <property type="molecule type" value="Genomic_DNA"/>
</dbReference>
<evidence type="ECO:0000313" key="2">
    <source>
        <dbReference type="Proteomes" id="UP000286415"/>
    </source>
</evidence>
<protein>
    <submittedName>
        <fullName evidence="1">Uncharacterized protein</fullName>
    </submittedName>
</protein>
<organism evidence="1 2">
    <name type="scientific">Clonorchis sinensis</name>
    <name type="common">Chinese liver fluke</name>
    <dbReference type="NCBI Taxonomy" id="79923"/>
    <lineage>
        <taxon>Eukaryota</taxon>
        <taxon>Metazoa</taxon>
        <taxon>Spiralia</taxon>
        <taxon>Lophotrochozoa</taxon>
        <taxon>Platyhelminthes</taxon>
        <taxon>Trematoda</taxon>
        <taxon>Digenea</taxon>
        <taxon>Opisthorchiida</taxon>
        <taxon>Opisthorchiata</taxon>
        <taxon>Opisthorchiidae</taxon>
        <taxon>Clonorchis</taxon>
    </lineage>
</organism>
<dbReference type="InParanoid" id="A0A3R7H5S8"/>
<dbReference type="AlphaFoldDB" id="A0A3R7H5S8"/>
<gene>
    <name evidence="1" type="ORF">CSKR_102744</name>
</gene>
<feature type="non-terminal residue" evidence="1">
    <location>
        <position position="1"/>
    </location>
</feature>
<dbReference type="Proteomes" id="UP000286415">
    <property type="component" value="Unassembled WGS sequence"/>
</dbReference>
<proteinExistence type="predicted"/>
<name>A0A3R7H5S8_CLOSI</name>
<comment type="caution">
    <text evidence="1">The sequence shown here is derived from an EMBL/GenBank/DDBJ whole genome shotgun (WGS) entry which is preliminary data.</text>
</comment>
<reference evidence="1 2" key="2">
    <citation type="journal article" date="2021" name="Genomics">
        <title>High-quality reference genome for Clonorchis sinensis.</title>
        <authorList>
            <person name="Young N.D."/>
            <person name="Stroehlein A.J."/>
            <person name="Kinkar L."/>
            <person name="Wang T."/>
            <person name="Sohn W.M."/>
            <person name="Chang B.C.H."/>
            <person name="Kaur P."/>
            <person name="Weisz D."/>
            <person name="Dudchenko O."/>
            <person name="Aiden E.L."/>
            <person name="Korhonen P.K."/>
            <person name="Gasser R.B."/>
        </authorList>
    </citation>
    <scope>NUCLEOTIDE SEQUENCE [LARGE SCALE GENOMIC DNA]</scope>
    <source>
        <strain evidence="1">Cs-k2</strain>
    </source>
</reference>
<evidence type="ECO:0000313" key="1">
    <source>
        <dbReference type="EMBL" id="KAG5441161.1"/>
    </source>
</evidence>
<accession>A0A3R7H5S8</accession>
<sequence length="249" mass="28002">NPRSNHRAILLRKNPHLSQEWNMAANGCTLRFGFCSDYFCPELTDWKVRGSNPTPASRLVLSRFEQLVSAPALTLPLASVAAMVGECVTPERLLVFVVLFFIRLLHSTEFLCRPELIHNCWRYTSVAENVFAWRYTSAVDDCSHKQSLNLIRYYKPKTTSNRLRNTQRFAVDSDHGSGKNIHRGHIFPGILVCSDQASNVHHPGDVNITWVIGSQTFSGSKAPTQLDSEMSRSLSGQIVKYSSDYLSIG</sequence>
<reference evidence="1 2" key="1">
    <citation type="journal article" date="2018" name="Biotechnol. Adv.">
        <title>Improved genomic resources and new bioinformatic workflow for the carcinogenic parasite Clonorchis sinensis: Biotechnological implications.</title>
        <authorList>
            <person name="Wang D."/>
            <person name="Korhonen P.K."/>
            <person name="Gasser R.B."/>
            <person name="Young N.D."/>
        </authorList>
    </citation>
    <scope>NUCLEOTIDE SEQUENCE [LARGE SCALE GENOMIC DNA]</scope>
    <source>
        <strain evidence="1">Cs-k2</strain>
    </source>
</reference>
<keyword evidence="2" id="KW-1185">Reference proteome</keyword>